<accession>A0ABU0AVC3</accession>
<dbReference type="InterPro" id="IPR006176">
    <property type="entry name" value="3-OHacyl-CoA_DH_NAD-bd"/>
</dbReference>
<dbReference type="GO" id="GO:0008691">
    <property type="term" value="F:3-hydroxybutyryl-CoA dehydrogenase activity"/>
    <property type="evidence" value="ECO:0007669"/>
    <property type="project" value="UniProtKB-EC"/>
</dbReference>
<comment type="similarity">
    <text evidence="2">Belongs to the 3-hydroxyacyl-CoA dehydrogenase family.</text>
</comment>
<evidence type="ECO:0000259" key="4">
    <source>
        <dbReference type="Pfam" id="PF00725"/>
    </source>
</evidence>
<dbReference type="SUPFAM" id="SSF51735">
    <property type="entry name" value="NAD(P)-binding Rossmann-fold domains"/>
    <property type="match status" value="1"/>
</dbReference>
<dbReference type="InterPro" id="IPR013328">
    <property type="entry name" value="6PGD_dom2"/>
</dbReference>
<dbReference type="Pfam" id="PF02737">
    <property type="entry name" value="3HCDH_N"/>
    <property type="match status" value="1"/>
</dbReference>
<dbReference type="PANTHER" id="PTHR48075:SF5">
    <property type="entry name" value="3-HYDROXYBUTYRYL-COA DEHYDROGENASE"/>
    <property type="match status" value="1"/>
</dbReference>
<dbReference type="InterPro" id="IPR022694">
    <property type="entry name" value="3-OHacyl-CoA_DH"/>
</dbReference>
<evidence type="ECO:0000259" key="5">
    <source>
        <dbReference type="Pfam" id="PF02737"/>
    </source>
</evidence>
<dbReference type="Proteomes" id="UP001236559">
    <property type="component" value="Unassembled WGS sequence"/>
</dbReference>
<evidence type="ECO:0000313" key="7">
    <source>
        <dbReference type="Proteomes" id="UP001236559"/>
    </source>
</evidence>
<dbReference type="Gene3D" id="3.40.50.720">
    <property type="entry name" value="NAD(P)-binding Rossmann-like Domain"/>
    <property type="match status" value="1"/>
</dbReference>
<name>A0ABU0AVC3_9FIRM</name>
<evidence type="ECO:0000313" key="6">
    <source>
        <dbReference type="EMBL" id="MDQ0274980.1"/>
    </source>
</evidence>
<comment type="caution">
    <text evidence="6">The sequence shown here is derived from an EMBL/GenBank/DDBJ whole genome shotgun (WGS) entry which is preliminary data.</text>
</comment>
<feature type="domain" description="3-hydroxyacyl-CoA dehydrogenase NAD binding" evidence="5">
    <location>
        <begin position="2"/>
        <end position="179"/>
    </location>
</feature>
<gene>
    <name evidence="6" type="ORF">J2S72_001004</name>
</gene>
<dbReference type="NCBIfam" id="NF004474">
    <property type="entry name" value="PRK05808.1"/>
    <property type="match status" value="1"/>
</dbReference>
<evidence type="ECO:0000256" key="1">
    <source>
        <dbReference type="ARBA" id="ARBA00005086"/>
    </source>
</evidence>
<dbReference type="Pfam" id="PF00725">
    <property type="entry name" value="3HCDH"/>
    <property type="match status" value="1"/>
</dbReference>
<comment type="pathway">
    <text evidence="1">Lipid metabolism; butanoate metabolism.</text>
</comment>
<keyword evidence="7" id="KW-1185">Reference proteome</keyword>
<dbReference type="RefSeq" id="WP_023055648.1">
    <property type="nucleotide sequence ID" value="NZ_JAUSTN010000005.1"/>
</dbReference>
<dbReference type="InterPro" id="IPR006108">
    <property type="entry name" value="3HC_DH_C"/>
</dbReference>
<dbReference type="SUPFAM" id="SSF48179">
    <property type="entry name" value="6-phosphogluconate dehydrogenase C-terminal domain-like"/>
    <property type="match status" value="1"/>
</dbReference>
<proteinExistence type="inferred from homology"/>
<sequence length="280" mass="30311">MKIAVIGSGTMGAGIAQVLASHHDVIVRDIDPKALESALAKIKKGYEKNVAKEKMTEEEKDKALSRIKTSSDINDIKDCDLVIEAATENPTIKKAIFKELCETCDKKTILASNTSSLSITDIGAATKRPDKVIGMHFFNPVPAMKLIEVISGQLTDPKVKDTIIELSKEIGKTPVEVAEAPGFVVNRILIPMINEAIGIYAESIASAEDIDTAMKLGANHPMGPLALGDLIGLDVVLAIMEVLYTEFGDSKYRPHTLLKKMVRAGLLGRKTGKGFYDYSK</sequence>
<dbReference type="InterPro" id="IPR008927">
    <property type="entry name" value="6-PGluconate_DH-like_C_sf"/>
</dbReference>
<keyword evidence="3 6" id="KW-0560">Oxidoreductase</keyword>
<feature type="domain" description="3-hydroxyacyl-CoA dehydrogenase C-terminal" evidence="4">
    <location>
        <begin position="182"/>
        <end position="278"/>
    </location>
</feature>
<dbReference type="Gene3D" id="1.10.1040.10">
    <property type="entry name" value="N-(1-d-carboxylethyl)-l-norvaline Dehydrogenase, domain 2"/>
    <property type="match status" value="1"/>
</dbReference>
<dbReference type="EMBL" id="JAUSTN010000005">
    <property type="protein sequence ID" value="MDQ0274980.1"/>
    <property type="molecule type" value="Genomic_DNA"/>
</dbReference>
<dbReference type="EC" id="1.1.1.157" evidence="6"/>
<protein>
    <submittedName>
        <fullName evidence="6">3-hydroxybutyryl-CoA dehydrogenase</fullName>
        <ecNumber evidence="6">1.1.1.157</ecNumber>
    </submittedName>
</protein>
<dbReference type="PIRSF" id="PIRSF000105">
    <property type="entry name" value="HCDH"/>
    <property type="match status" value="1"/>
</dbReference>
<evidence type="ECO:0000256" key="3">
    <source>
        <dbReference type="ARBA" id="ARBA00023002"/>
    </source>
</evidence>
<dbReference type="PANTHER" id="PTHR48075">
    <property type="entry name" value="3-HYDROXYACYL-COA DEHYDROGENASE FAMILY PROTEIN"/>
    <property type="match status" value="1"/>
</dbReference>
<organism evidence="6 7">
    <name type="scientific">Peptoniphilus koenoeneniae</name>
    <dbReference type="NCBI Taxonomy" id="507751"/>
    <lineage>
        <taxon>Bacteria</taxon>
        <taxon>Bacillati</taxon>
        <taxon>Bacillota</taxon>
        <taxon>Tissierellia</taxon>
        <taxon>Tissierellales</taxon>
        <taxon>Peptoniphilaceae</taxon>
        <taxon>Peptoniphilus</taxon>
    </lineage>
</organism>
<dbReference type="InterPro" id="IPR036291">
    <property type="entry name" value="NAD(P)-bd_dom_sf"/>
</dbReference>
<reference evidence="6 7" key="1">
    <citation type="submission" date="2023-07" db="EMBL/GenBank/DDBJ databases">
        <title>Genomic Encyclopedia of Type Strains, Phase IV (KMG-IV): sequencing the most valuable type-strain genomes for metagenomic binning, comparative biology and taxonomic classification.</title>
        <authorList>
            <person name="Goeker M."/>
        </authorList>
    </citation>
    <scope>NUCLEOTIDE SEQUENCE [LARGE SCALE GENOMIC DNA]</scope>
    <source>
        <strain evidence="6 7">DSM 22616</strain>
    </source>
</reference>
<evidence type="ECO:0000256" key="2">
    <source>
        <dbReference type="ARBA" id="ARBA00009463"/>
    </source>
</evidence>